<evidence type="ECO:0000313" key="3">
    <source>
        <dbReference type="Proteomes" id="UP000316426"/>
    </source>
</evidence>
<dbReference type="Pfam" id="PF01609">
    <property type="entry name" value="DDE_Tnp_1"/>
    <property type="match status" value="1"/>
</dbReference>
<gene>
    <name evidence="2" type="ORF">Spa11_00310</name>
</gene>
<dbReference type="GO" id="GO:0003677">
    <property type="term" value="F:DNA binding"/>
    <property type="evidence" value="ECO:0007669"/>
    <property type="project" value="InterPro"/>
</dbReference>
<evidence type="ECO:0000313" key="2">
    <source>
        <dbReference type="EMBL" id="QDV71862.1"/>
    </source>
</evidence>
<dbReference type="PANTHER" id="PTHR30007">
    <property type="entry name" value="PHP DOMAIN PROTEIN"/>
    <property type="match status" value="1"/>
</dbReference>
<name>A0A518K261_9BACT</name>
<dbReference type="KEGG" id="bmei:Spa11_00310"/>
<dbReference type="GO" id="GO:0006313">
    <property type="term" value="P:DNA transposition"/>
    <property type="evidence" value="ECO:0007669"/>
    <property type="project" value="InterPro"/>
</dbReference>
<feature type="domain" description="Transposase IS4-like" evidence="1">
    <location>
        <begin position="2"/>
        <end position="127"/>
    </location>
</feature>
<sequence length="132" mass="15438">MVLTDAQGLPLATEVEAANVAEVNLIEPLLDEAVTSHVPSRLVYDKAADCDALRDRLAERGVDLICPHRKNRVRKKKQDGRKLRRYRRRWTVERSIAWLHAFKRLVVRNEFYAHLYHGFIKLACMIVCFRRL</sequence>
<accession>A0A518K261</accession>
<dbReference type="Proteomes" id="UP000316426">
    <property type="component" value="Chromosome"/>
</dbReference>
<dbReference type="EMBL" id="CP036349">
    <property type="protein sequence ID" value="QDV71862.1"/>
    <property type="molecule type" value="Genomic_DNA"/>
</dbReference>
<dbReference type="PANTHER" id="PTHR30007:SF1">
    <property type="entry name" value="BLR1914 PROTEIN"/>
    <property type="match status" value="1"/>
</dbReference>
<dbReference type="GO" id="GO:0004803">
    <property type="term" value="F:transposase activity"/>
    <property type="evidence" value="ECO:0007669"/>
    <property type="project" value="InterPro"/>
</dbReference>
<reference evidence="2 3" key="1">
    <citation type="submission" date="2019-02" db="EMBL/GenBank/DDBJ databases">
        <title>Deep-cultivation of Planctomycetes and their phenomic and genomic characterization uncovers novel biology.</title>
        <authorList>
            <person name="Wiegand S."/>
            <person name="Jogler M."/>
            <person name="Boedeker C."/>
            <person name="Pinto D."/>
            <person name="Vollmers J."/>
            <person name="Rivas-Marin E."/>
            <person name="Kohn T."/>
            <person name="Peeters S.H."/>
            <person name="Heuer A."/>
            <person name="Rast P."/>
            <person name="Oberbeckmann S."/>
            <person name="Bunk B."/>
            <person name="Jeske O."/>
            <person name="Meyerdierks A."/>
            <person name="Storesund J.E."/>
            <person name="Kallscheuer N."/>
            <person name="Luecker S."/>
            <person name="Lage O.M."/>
            <person name="Pohl T."/>
            <person name="Merkel B.J."/>
            <person name="Hornburger P."/>
            <person name="Mueller R.-W."/>
            <person name="Bruemmer F."/>
            <person name="Labrenz M."/>
            <person name="Spormann A.M."/>
            <person name="Op den Camp H."/>
            <person name="Overmann J."/>
            <person name="Amann R."/>
            <person name="Jetten M.S.M."/>
            <person name="Mascher T."/>
            <person name="Medema M.H."/>
            <person name="Devos D.P."/>
            <person name="Kaster A.-K."/>
            <person name="Ovreas L."/>
            <person name="Rohde M."/>
            <person name="Galperin M.Y."/>
            <person name="Jogler C."/>
        </authorList>
    </citation>
    <scope>NUCLEOTIDE SEQUENCE [LARGE SCALE GENOMIC DNA]</scope>
    <source>
        <strain evidence="2 3">Spa11</strain>
    </source>
</reference>
<organism evidence="2 3">
    <name type="scientific">Botrimarina mediterranea</name>
    <dbReference type="NCBI Taxonomy" id="2528022"/>
    <lineage>
        <taxon>Bacteria</taxon>
        <taxon>Pseudomonadati</taxon>
        <taxon>Planctomycetota</taxon>
        <taxon>Planctomycetia</taxon>
        <taxon>Pirellulales</taxon>
        <taxon>Lacipirellulaceae</taxon>
        <taxon>Botrimarina</taxon>
    </lineage>
</organism>
<dbReference type="AlphaFoldDB" id="A0A518K261"/>
<evidence type="ECO:0000259" key="1">
    <source>
        <dbReference type="Pfam" id="PF01609"/>
    </source>
</evidence>
<dbReference type="InterPro" id="IPR002559">
    <property type="entry name" value="Transposase_11"/>
</dbReference>
<protein>
    <submittedName>
        <fullName evidence="2">Transposase DDE domain protein</fullName>
    </submittedName>
</protein>
<proteinExistence type="predicted"/>
<keyword evidence="3" id="KW-1185">Reference proteome</keyword>